<dbReference type="Gene3D" id="1.10.230.10">
    <property type="entry name" value="Cytochrome P450-Terp, domain 2"/>
    <property type="match status" value="1"/>
</dbReference>
<organism evidence="8 9">
    <name type="scientific">Actinocatenispora sera</name>
    <dbReference type="NCBI Taxonomy" id="390989"/>
    <lineage>
        <taxon>Bacteria</taxon>
        <taxon>Bacillati</taxon>
        <taxon>Actinomycetota</taxon>
        <taxon>Actinomycetes</taxon>
        <taxon>Micromonosporales</taxon>
        <taxon>Micromonosporaceae</taxon>
        <taxon>Actinocatenispora</taxon>
    </lineage>
</organism>
<dbReference type="Gene3D" id="1.10.580.10">
    <property type="entry name" value="Citrate Synthase, domain 1"/>
    <property type="match status" value="2"/>
</dbReference>
<evidence type="ECO:0000256" key="5">
    <source>
        <dbReference type="RuleBase" id="RU003406"/>
    </source>
</evidence>
<dbReference type="PRINTS" id="PR00143">
    <property type="entry name" value="CITRTSNTHASE"/>
</dbReference>
<dbReference type="GO" id="GO:0005829">
    <property type="term" value="C:cytosol"/>
    <property type="evidence" value="ECO:0007669"/>
    <property type="project" value="TreeGrafter"/>
</dbReference>
<dbReference type="SUPFAM" id="SSF48256">
    <property type="entry name" value="Citrate synthase"/>
    <property type="match status" value="1"/>
</dbReference>
<dbReference type="Pfam" id="PF00285">
    <property type="entry name" value="Citrate_synt"/>
    <property type="match status" value="1"/>
</dbReference>
<evidence type="ECO:0000256" key="4">
    <source>
        <dbReference type="ARBA" id="ARBA00022679"/>
    </source>
</evidence>
<comment type="similarity">
    <text evidence="2 5">Belongs to the citrate synthase family.</text>
</comment>
<dbReference type="InterPro" id="IPR036969">
    <property type="entry name" value="Citrate_synthase_sf"/>
</dbReference>
<dbReference type="InterPro" id="IPR041657">
    <property type="entry name" value="HTH_17"/>
</dbReference>
<evidence type="ECO:0000313" key="9">
    <source>
        <dbReference type="Proteomes" id="UP000680750"/>
    </source>
</evidence>
<sequence>MSDPRWLTTEQAAQLLGVKAATVYAYVSRGQLTRHRGPDRRSSRFDRAEVERVAARARRGGRAGALDVVLDTELTLLDPAGRLYFRGRDATTLATRPFEQVAELLWADPTANAIADSTANTAADATSDPTADAIADPIGRPAPGGATGQAGPAAQGQPEAAGWAADERMLAVVRAVQAALPAGTPPADRFRVTVAALPATDPFRYDQRPAAVAATGRGLIAAAIDALPRRSTPVDDGIAARLWAGCADRPPSPPELRAFDAALVLSADHELAVSALAARVAASARADPYLAVLAGLAALGGGLHGGSVGAAEAMLAELAAGRTVADLVADRFGAGDPVPGFGHAVYTGTDPRAEAVLRMLDPDGPLAGRLGELVAAVGRHGGPRPNFDLALGALAVTFGLAPGSAEAVFVLGRCAGLLGHTIEEYRHRFRFRPRAVYVGTAPSTPD</sequence>
<dbReference type="PROSITE" id="PS00480">
    <property type="entry name" value="CITRATE_SYNTHASE"/>
    <property type="match status" value="1"/>
</dbReference>
<dbReference type="OrthoDB" id="9800864at2"/>
<dbReference type="InterPro" id="IPR019810">
    <property type="entry name" value="Citrate_synthase_AS"/>
</dbReference>
<dbReference type="EC" id="2.3.3.16" evidence="3"/>
<evidence type="ECO:0000256" key="3">
    <source>
        <dbReference type="ARBA" id="ARBA00012972"/>
    </source>
</evidence>
<dbReference type="InterPro" id="IPR016142">
    <property type="entry name" value="Citrate_synth-like_lrg_a-sub"/>
</dbReference>
<dbReference type="NCBIfam" id="TIGR01764">
    <property type="entry name" value="excise"/>
    <property type="match status" value="1"/>
</dbReference>
<evidence type="ECO:0000256" key="6">
    <source>
        <dbReference type="SAM" id="MobiDB-lite"/>
    </source>
</evidence>
<dbReference type="EMBL" id="AP023354">
    <property type="protein sequence ID" value="BCJ26040.1"/>
    <property type="molecule type" value="Genomic_DNA"/>
</dbReference>
<accession>A0A810KSL1</accession>
<evidence type="ECO:0000259" key="7">
    <source>
        <dbReference type="Pfam" id="PF12728"/>
    </source>
</evidence>
<keyword evidence="4 5" id="KW-0808">Transferase</keyword>
<dbReference type="RefSeq" id="WP_030444904.1">
    <property type="nucleotide sequence ID" value="NZ_AP023354.1"/>
</dbReference>
<comment type="pathway">
    <text evidence="1">Carbohydrate metabolism; tricarboxylic acid cycle.</text>
</comment>
<dbReference type="Proteomes" id="UP000680750">
    <property type="component" value="Chromosome"/>
</dbReference>
<dbReference type="UniPathway" id="UPA00223"/>
<feature type="domain" description="Helix-turn-helix" evidence="7">
    <location>
        <begin position="6"/>
        <end position="56"/>
    </location>
</feature>
<dbReference type="PANTHER" id="PTHR11739:SF4">
    <property type="entry name" value="CITRATE SYNTHASE, PEROXISOMAL"/>
    <property type="match status" value="1"/>
</dbReference>
<evidence type="ECO:0000256" key="2">
    <source>
        <dbReference type="ARBA" id="ARBA00010566"/>
    </source>
</evidence>
<reference evidence="8" key="1">
    <citation type="submission" date="2020-08" db="EMBL/GenBank/DDBJ databases">
        <title>Whole genome shotgun sequence of Actinocatenispora sera NBRC 101916.</title>
        <authorList>
            <person name="Komaki H."/>
            <person name="Tamura T."/>
        </authorList>
    </citation>
    <scope>NUCLEOTIDE SEQUENCE</scope>
    <source>
        <strain evidence="8">NBRC 101916</strain>
    </source>
</reference>
<dbReference type="GO" id="GO:0005975">
    <property type="term" value="P:carbohydrate metabolic process"/>
    <property type="evidence" value="ECO:0007669"/>
    <property type="project" value="TreeGrafter"/>
</dbReference>
<dbReference type="GO" id="GO:0006099">
    <property type="term" value="P:tricarboxylic acid cycle"/>
    <property type="evidence" value="ECO:0007669"/>
    <property type="project" value="UniProtKB-UniPathway"/>
</dbReference>
<protein>
    <recommendedName>
        <fullName evidence="3">citrate synthase (unknown stereospecificity)</fullName>
        <ecNumber evidence="3">2.3.3.16</ecNumber>
    </recommendedName>
</protein>
<dbReference type="InterPro" id="IPR002020">
    <property type="entry name" value="Citrate_synthase"/>
</dbReference>
<feature type="region of interest" description="Disordered" evidence="6">
    <location>
        <begin position="119"/>
        <end position="160"/>
    </location>
</feature>
<dbReference type="InterPro" id="IPR010093">
    <property type="entry name" value="SinI_DNA-bd"/>
</dbReference>
<proteinExistence type="inferred from homology"/>
<evidence type="ECO:0000313" key="8">
    <source>
        <dbReference type="EMBL" id="BCJ26040.1"/>
    </source>
</evidence>
<dbReference type="GO" id="GO:0036440">
    <property type="term" value="F:citrate synthase activity"/>
    <property type="evidence" value="ECO:0007669"/>
    <property type="project" value="UniProtKB-EC"/>
</dbReference>
<evidence type="ECO:0000256" key="1">
    <source>
        <dbReference type="ARBA" id="ARBA00005163"/>
    </source>
</evidence>
<dbReference type="GO" id="GO:0003677">
    <property type="term" value="F:DNA binding"/>
    <property type="evidence" value="ECO:0007669"/>
    <property type="project" value="InterPro"/>
</dbReference>
<dbReference type="AlphaFoldDB" id="A0A810KSL1"/>
<dbReference type="Pfam" id="PF12728">
    <property type="entry name" value="HTH_17"/>
    <property type="match status" value="1"/>
</dbReference>
<dbReference type="KEGG" id="aser:Asera_01480"/>
<dbReference type="SUPFAM" id="SSF46955">
    <property type="entry name" value="Putative DNA-binding domain"/>
    <property type="match status" value="1"/>
</dbReference>
<gene>
    <name evidence="8" type="ORF">Asera_01480</name>
</gene>
<name>A0A810KSL1_9ACTN</name>
<dbReference type="InterPro" id="IPR009061">
    <property type="entry name" value="DNA-bd_dom_put_sf"/>
</dbReference>
<dbReference type="PANTHER" id="PTHR11739">
    <property type="entry name" value="CITRATE SYNTHASE"/>
    <property type="match status" value="1"/>
</dbReference>
<dbReference type="InterPro" id="IPR016143">
    <property type="entry name" value="Citrate_synth-like_sm_a-sub"/>
</dbReference>
<keyword evidence="9" id="KW-1185">Reference proteome</keyword>